<dbReference type="GO" id="GO:0004114">
    <property type="term" value="F:3',5'-cyclic-nucleotide phosphodiesterase activity"/>
    <property type="evidence" value="ECO:0007669"/>
    <property type="project" value="InterPro"/>
</dbReference>
<evidence type="ECO:0000256" key="3">
    <source>
        <dbReference type="PIRSR" id="PIRSR623088-3"/>
    </source>
</evidence>
<proteinExistence type="predicted"/>
<keyword evidence="1 3" id="KW-0479">Metal-binding</keyword>
<feature type="region of interest" description="Disordered" evidence="4">
    <location>
        <begin position="91"/>
        <end position="115"/>
    </location>
</feature>
<keyword evidence="2" id="KW-0378">Hydrolase</keyword>
<comment type="caution">
    <text evidence="6">The sequence shown here is derived from an EMBL/GenBank/DDBJ whole genome shotgun (WGS) entry which is preliminary data.</text>
</comment>
<dbReference type="Proteomes" id="UP000585317">
    <property type="component" value="Unassembled WGS sequence"/>
</dbReference>
<evidence type="ECO:0000313" key="7">
    <source>
        <dbReference type="Proteomes" id="UP000585317"/>
    </source>
</evidence>
<evidence type="ECO:0000256" key="4">
    <source>
        <dbReference type="SAM" id="MobiDB-lite"/>
    </source>
</evidence>
<organism evidence="6 7">
    <name type="scientific">Hirundo rustica</name>
    <name type="common">Barn swallow</name>
    <dbReference type="NCBI Taxonomy" id="43150"/>
    <lineage>
        <taxon>Eukaryota</taxon>
        <taxon>Metazoa</taxon>
        <taxon>Chordata</taxon>
        <taxon>Craniata</taxon>
        <taxon>Vertebrata</taxon>
        <taxon>Euteleostomi</taxon>
        <taxon>Archelosauria</taxon>
        <taxon>Archosauria</taxon>
        <taxon>Dinosauria</taxon>
        <taxon>Saurischia</taxon>
        <taxon>Theropoda</taxon>
        <taxon>Coelurosauria</taxon>
        <taxon>Aves</taxon>
        <taxon>Neognathae</taxon>
        <taxon>Neoaves</taxon>
        <taxon>Telluraves</taxon>
        <taxon>Australaves</taxon>
        <taxon>Passeriformes</taxon>
        <taxon>Sylvioidea</taxon>
        <taxon>Hirundinidae</taxon>
        <taxon>Hirundo</taxon>
    </lineage>
</organism>
<dbReference type="PROSITE" id="PS51845">
    <property type="entry name" value="PDEASE_I_2"/>
    <property type="match status" value="1"/>
</dbReference>
<dbReference type="EMBL" id="VZZX01009977">
    <property type="protein sequence ID" value="NXW78114.1"/>
    <property type="molecule type" value="Genomic_DNA"/>
</dbReference>
<dbReference type="Pfam" id="PF00233">
    <property type="entry name" value="PDEase_I"/>
    <property type="match status" value="1"/>
</dbReference>
<gene>
    <name evidence="6" type="primary">Pde4d_2</name>
    <name evidence="6" type="ORF">HIRRUS_R08833</name>
</gene>
<protein>
    <submittedName>
        <fullName evidence="6">PDE4D phosphodiesterase</fullName>
    </submittedName>
</protein>
<feature type="binding site" evidence="3">
    <location>
        <position position="64"/>
    </location>
    <ligand>
        <name>Zn(2+)</name>
        <dbReference type="ChEBI" id="CHEBI:29105"/>
        <label>1</label>
    </ligand>
</feature>
<evidence type="ECO:0000256" key="2">
    <source>
        <dbReference type="ARBA" id="ARBA00022801"/>
    </source>
</evidence>
<dbReference type="SUPFAM" id="SSF109604">
    <property type="entry name" value="HD-domain/PDEase-like"/>
    <property type="match status" value="1"/>
</dbReference>
<accession>A0A7L4ETP2</accession>
<dbReference type="InterPro" id="IPR023088">
    <property type="entry name" value="PDEase"/>
</dbReference>
<feature type="non-terminal residue" evidence="6">
    <location>
        <position position="1"/>
    </location>
</feature>
<dbReference type="PANTHER" id="PTHR11347">
    <property type="entry name" value="CYCLIC NUCLEOTIDE PHOSPHODIESTERASE"/>
    <property type="match status" value="1"/>
</dbReference>
<dbReference type="InterPro" id="IPR036971">
    <property type="entry name" value="PDEase_catalytic_dom_sf"/>
</dbReference>
<dbReference type="AlphaFoldDB" id="A0A7L4ETP2"/>
<name>A0A7L4ETP2_HIRRU</name>
<dbReference type="InterPro" id="IPR002073">
    <property type="entry name" value="PDEase_catalytic_dom"/>
</dbReference>
<sequence length="115" mass="13006">PGAPGVPLTADPQVLATDMSKHMTLLADLKTMVETKKVTSSGVLLLDNYTDRIQVLRNMVHCADLSNPTKPLGLYRQWTERIMEEFYRQGDRERERGMEISPMCDKHSASVEKSQ</sequence>
<evidence type="ECO:0000259" key="5">
    <source>
        <dbReference type="PROSITE" id="PS51845"/>
    </source>
</evidence>
<evidence type="ECO:0000313" key="6">
    <source>
        <dbReference type="EMBL" id="NXW78114.1"/>
    </source>
</evidence>
<feature type="non-terminal residue" evidence="6">
    <location>
        <position position="115"/>
    </location>
</feature>
<dbReference type="GO" id="GO:0046872">
    <property type="term" value="F:metal ion binding"/>
    <property type="evidence" value="ECO:0007669"/>
    <property type="project" value="UniProtKB-KW"/>
</dbReference>
<feature type="domain" description="PDEase" evidence="5">
    <location>
        <begin position="1"/>
        <end position="115"/>
    </location>
</feature>
<dbReference type="PRINTS" id="PR00387">
    <property type="entry name" value="PDIESTERASE1"/>
</dbReference>
<reference evidence="6 7" key="1">
    <citation type="submission" date="2019-09" db="EMBL/GenBank/DDBJ databases">
        <title>Bird 10,000 Genomes (B10K) Project - Family phase.</title>
        <authorList>
            <person name="Zhang G."/>
        </authorList>
    </citation>
    <scope>NUCLEOTIDE SEQUENCE [LARGE SCALE GENOMIC DNA]</scope>
    <source>
        <strain evidence="6">B10K-DU-001-67</strain>
        <tissue evidence="6">Muscle</tissue>
    </source>
</reference>
<dbReference type="GO" id="GO:0007165">
    <property type="term" value="P:signal transduction"/>
    <property type="evidence" value="ECO:0007669"/>
    <property type="project" value="InterPro"/>
</dbReference>
<dbReference type="Gene3D" id="1.10.1300.10">
    <property type="entry name" value="3'5'-cyclic nucleotide phosphodiesterase, catalytic domain"/>
    <property type="match status" value="1"/>
</dbReference>
<evidence type="ECO:0000256" key="1">
    <source>
        <dbReference type="ARBA" id="ARBA00022723"/>
    </source>
</evidence>